<reference evidence="4" key="1">
    <citation type="submission" date="2017-06" db="EMBL/GenBank/DDBJ databases">
        <authorList>
            <person name="Varghese N."/>
            <person name="Submissions S."/>
        </authorList>
    </citation>
    <scope>NUCLEOTIDE SEQUENCE [LARGE SCALE GENOMIC DNA]</scope>
    <source>
        <strain evidence="4">JAD2</strain>
    </source>
</reference>
<evidence type="ECO:0000313" key="4">
    <source>
        <dbReference type="Proteomes" id="UP000197025"/>
    </source>
</evidence>
<evidence type="ECO:0000256" key="1">
    <source>
        <dbReference type="SAM" id="SignalP"/>
    </source>
</evidence>
<dbReference type="PANTHER" id="PTHR31528:SF15">
    <property type="entry name" value="RIBOFLAVIN-BINDING PROTEIN RIBY"/>
    <property type="match status" value="1"/>
</dbReference>
<protein>
    <submittedName>
        <fullName evidence="3">NitT/TauT family transport system substrate-binding protein</fullName>
    </submittedName>
</protein>
<evidence type="ECO:0000259" key="2">
    <source>
        <dbReference type="Pfam" id="PF09084"/>
    </source>
</evidence>
<keyword evidence="1" id="KW-0732">Signal</keyword>
<keyword evidence="4" id="KW-1185">Reference proteome</keyword>
<dbReference type="SUPFAM" id="SSF53850">
    <property type="entry name" value="Periplasmic binding protein-like II"/>
    <property type="match status" value="1"/>
</dbReference>
<dbReference type="GO" id="GO:0009228">
    <property type="term" value="P:thiamine biosynthetic process"/>
    <property type="evidence" value="ECO:0007669"/>
    <property type="project" value="InterPro"/>
</dbReference>
<dbReference type="Gene3D" id="3.40.190.10">
    <property type="entry name" value="Periplasmic binding protein-like II"/>
    <property type="match status" value="2"/>
</dbReference>
<dbReference type="FunCoup" id="A0A212QSG5">
    <property type="interactions" value="1"/>
</dbReference>
<dbReference type="RefSeq" id="WP_088570810.1">
    <property type="nucleotide sequence ID" value="NZ_FYEK01000022.1"/>
</dbReference>
<dbReference type="InParanoid" id="A0A212QSG5"/>
<dbReference type="Proteomes" id="UP000197025">
    <property type="component" value="Unassembled WGS sequence"/>
</dbReference>
<proteinExistence type="predicted"/>
<name>A0A212QSG5_9CHLR</name>
<dbReference type="AlphaFoldDB" id="A0A212QSG5"/>
<accession>A0A212QSG5</accession>
<gene>
    <name evidence="3" type="ORF">SAMN02746019_00005400</name>
</gene>
<dbReference type="InterPro" id="IPR015168">
    <property type="entry name" value="SsuA/THI5"/>
</dbReference>
<dbReference type="InterPro" id="IPR027939">
    <property type="entry name" value="NMT1/THI5"/>
</dbReference>
<organism evidence="3 4">
    <name type="scientific">Thermoflexus hugenholtzii JAD2</name>
    <dbReference type="NCBI Taxonomy" id="877466"/>
    <lineage>
        <taxon>Bacteria</taxon>
        <taxon>Bacillati</taxon>
        <taxon>Chloroflexota</taxon>
        <taxon>Thermoflexia</taxon>
        <taxon>Thermoflexales</taxon>
        <taxon>Thermoflexaceae</taxon>
        <taxon>Thermoflexus</taxon>
    </lineage>
</organism>
<dbReference type="EMBL" id="FYEK01000022">
    <property type="protein sequence ID" value="SNB62528.1"/>
    <property type="molecule type" value="Genomic_DNA"/>
</dbReference>
<sequence length="336" mass="36897">MSQRRLFLVGGILALTACQALAGPPGPATPTPIRLPMGYIANVQFAPFYVAVEKGYFAQEGIQLSFDYSFETNGVQLVGAGQLPFALVSGEQVPLARAQGLPVVMIAQWYQRYPIAVFARAEKGIRAPQDLRGKTVGLPGFFGASYVGFKALLYATGIPEEEVRAVDLGGFTQVAAVREGKVDAAVGYINNEPLVLRRAGLDVTVIDVADHADLVGNGILTNERTIRDQPDLVRRFLRAFLRGLRDTLRNPKEAFEISKKYVEGLSGENEAAQWEVLQATLPLWQAEVPGRFDPRAWEVMTQVLVRMGQLKEPGDIHAAYTNAFVEELWPLVERGR</sequence>
<dbReference type="OrthoDB" id="9815602at2"/>
<dbReference type="Pfam" id="PF09084">
    <property type="entry name" value="NMT1"/>
    <property type="match status" value="1"/>
</dbReference>
<feature type="signal peptide" evidence="1">
    <location>
        <begin position="1"/>
        <end position="22"/>
    </location>
</feature>
<dbReference type="PANTHER" id="PTHR31528">
    <property type="entry name" value="4-AMINO-5-HYDROXYMETHYL-2-METHYLPYRIMIDINE PHOSPHATE SYNTHASE THI11-RELATED"/>
    <property type="match status" value="1"/>
</dbReference>
<dbReference type="PROSITE" id="PS51257">
    <property type="entry name" value="PROKAR_LIPOPROTEIN"/>
    <property type="match status" value="1"/>
</dbReference>
<feature type="chain" id="PRO_5012510382" evidence="1">
    <location>
        <begin position="23"/>
        <end position="336"/>
    </location>
</feature>
<feature type="domain" description="SsuA/THI5-like" evidence="2">
    <location>
        <begin position="42"/>
        <end position="254"/>
    </location>
</feature>
<evidence type="ECO:0000313" key="3">
    <source>
        <dbReference type="EMBL" id="SNB62528.1"/>
    </source>
</evidence>